<evidence type="ECO:0000256" key="1">
    <source>
        <dbReference type="SAM" id="MobiDB-lite"/>
    </source>
</evidence>
<evidence type="ECO:0000313" key="2">
    <source>
        <dbReference type="EMBL" id="BES91281.1"/>
    </source>
</evidence>
<sequence length="138" mass="15219">MPYNLTPAAAAPPNYFGAEPPPPVRRRVTHHRCCPPTNPIGRGFSILGPPVGGVSAPYLPPIGAPLAIRHPPLPSQGFSPHPAPRFPLPAERFPSAKIPRPFKNRANARERSRNGKRIGRFTLRPVRRMFILSLRSFV</sequence>
<feature type="region of interest" description="Disordered" evidence="1">
    <location>
        <begin position="73"/>
        <end position="112"/>
    </location>
</feature>
<evidence type="ECO:0000313" key="3">
    <source>
        <dbReference type="Proteomes" id="UP001307889"/>
    </source>
</evidence>
<proteinExistence type="predicted"/>
<keyword evidence="3" id="KW-1185">Reference proteome</keyword>
<organism evidence="2 3">
    <name type="scientific">Nesidiocoris tenuis</name>
    <dbReference type="NCBI Taxonomy" id="355587"/>
    <lineage>
        <taxon>Eukaryota</taxon>
        <taxon>Metazoa</taxon>
        <taxon>Ecdysozoa</taxon>
        <taxon>Arthropoda</taxon>
        <taxon>Hexapoda</taxon>
        <taxon>Insecta</taxon>
        <taxon>Pterygota</taxon>
        <taxon>Neoptera</taxon>
        <taxon>Paraneoptera</taxon>
        <taxon>Hemiptera</taxon>
        <taxon>Heteroptera</taxon>
        <taxon>Panheteroptera</taxon>
        <taxon>Cimicomorpha</taxon>
        <taxon>Miridae</taxon>
        <taxon>Dicyphina</taxon>
        <taxon>Nesidiocoris</taxon>
    </lineage>
</organism>
<name>A0ABN7AG78_9HEMI</name>
<reference evidence="2 3" key="1">
    <citation type="submission" date="2023-09" db="EMBL/GenBank/DDBJ databases">
        <title>Nesidiocoris tenuis whole genome shotgun sequence.</title>
        <authorList>
            <person name="Shibata T."/>
            <person name="Shimoda M."/>
            <person name="Kobayashi T."/>
            <person name="Uehara T."/>
        </authorList>
    </citation>
    <scope>NUCLEOTIDE SEQUENCE [LARGE SCALE GENOMIC DNA]</scope>
    <source>
        <strain evidence="2 3">Japan</strain>
    </source>
</reference>
<gene>
    <name evidence="2" type="ORF">NTJ_04089</name>
</gene>
<dbReference type="Proteomes" id="UP001307889">
    <property type="component" value="Chromosome 2"/>
</dbReference>
<protein>
    <submittedName>
        <fullName evidence="2">Uncharacterized protein</fullName>
    </submittedName>
</protein>
<dbReference type="EMBL" id="AP028910">
    <property type="protein sequence ID" value="BES91281.1"/>
    <property type="molecule type" value="Genomic_DNA"/>
</dbReference>
<accession>A0ABN7AG78</accession>